<dbReference type="InterPro" id="IPR050588">
    <property type="entry name" value="WNK_Ser-Thr_kinase"/>
</dbReference>
<evidence type="ECO:0000259" key="2">
    <source>
        <dbReference type="PROSITE" id="PS50011"/>
    </source>
</evidence>
<evidence type="ECO:0000256" key="1">
    <source>
        <dbReference type="SAM" id="MobiDB-lite"/>
    </source>
</evidence>
<accession>A0ABQ7S6S7</accession>
<proteinExistence type="predicted"/>
<name>A0ABQ7S6S7_9ACAR</name>
<keyword evidence="4" id="KW-1185">Reference proteome</keyword>
<feature type="compositionally biased region" description="Polar residues" evidence="1">
    <location>
        <begin position="412"/>
        <end position="437"/>
    </location>
</feature>
<dbReference type="InterPro" id="IPR000719">
    <property type="entry name" value="Prot_kinase_dom"/>
</dbReference>
<comment type="caution">
    <text evidence="3">The sequence shown here is derived from an EMBL/GenBank/DDBJ whole genome shotgun (WGS) entry which is preliminary data.</text>
</comment>
<protein>
    <submittedName>
        <fullName evidence="3">Nuclear receptor-binding protein-like protein</fullName>
    </submittedName>
</protein>
<reference evidence="3 4" key="1">
    <citation type="submission" date="2020-10" db="EMBL/GenBank/DDBJ databases">
        <authorList>
            <person name="Klimov P.B."/>
            <person name="Dyachkov S.M."/>
            <person name="Chetverikov P.E."/>
        </authorList>
    </citation>
    <scope>NUCLEOTIDE SEQUENCE [LARGE SCALE GENOMIC DNA]</scope>
    <source>
        <strain evidence="3">BMOC 18-1129-001#AD2665</strain>
        <tissue evidence="3">Entire mites</tissue>
    </source>
</reference>
<evidence type="ECO:0000313" key="3">
    <source>
        <dbReference type="EMBL" id="KAG9509091.1"/>
    </source>
</evidence>
<feature type="domain" description="Protein kinase" evidence="2">
    <location>
        <begin position="25"/>
        <end position="324"/>
    </location>
</feature>
<dbReference type="Proteomes" id="UP000825002">
    <property type="component" value="Unassembled WGS sequence"/>
</dbReference>
<dbReference type="EMBL" id="JAIFTH010000679">
    <property type="protein sequence ID" value="KAG9509091.1"/>
    <property type="molecule type" value="Genomic_DNA"/>
</dbReference>
<dbReference type="Gene3D" id="3.30.200.20">
    <property type="entry name" value="Phosphorylase Kinase, domain 1"/>
    <property type="match status" value="1"/>
</dbReference>
<organism evidence="3 4">
    <name type="scientific">Fragariocoptes setiger</name>
    <dbReference type="NCBI Taxonomy" id="1670756"/>
    <lineage>
        <taxon>Eukaryota</taxon>
        <taxon>Metazoa</taxon>
        <taxon>Ecdysozoa</taxon>
        <taxon>Arthropoda</taxon>
        <taxon>Chelicerata</taxon>
        <taxon>Arachnida</taxon>
        <taxon>Acari</taxon>
        <taxon>Acariformes</taxon>
        <taxon>Trombidiformes</taxon>
        <taxon>Prostigmata</taxon>
        <taxon>Eupodina</taxon>
        <taxon>Eriophyoidea</taxon>
        <taxon>Phytoptidae</taxon>
        <taxon>Fragariocoptes</taxon>
    </lineage>
</organism>
<dbReference type="InterPro" id="IPR011009">
    <property type="entry name" value="Kinase-like_dom_sf"/>
</dbReference>
<dbReference type="Pfam" id="PF00069">
    <property type="entry name" value="Pkinase"/>
    <property type="match status" value="1"/>
</dbReference>
<dbReference type="SUPFAM" id="SSF56112">
    <property type="entry name" value="Protein kinase-like (PK-like)"/>
    <property type="match status" value="1"/>
</dbReference>
<evidence type="ECO:0000313" key="4">
    <source>
        <dbReference type="Proteomes" id="UP000825002"/>
    </source>
</evidence>
<feature type="region of interest" description="Disordered" evidence="1">
    <location>
        <begin position="410"/>
        <end position="437"/>
    </location>
</feature>
<dbReference type="PROSITE" id="PS50011">
    <property type="entry name" value="PROTEIN_KINASE_DOM"/>
    <property type="match status" value="1"/>
</dbReference>
<dbReference type="PANTHER" id="PTHR13902">
    <property type="entry name" value="SERINE/THREONINE-PROTEIN KINASE WNK WITH NO LYSINE -RELATED"/>
    <property type="match status" value="1"/>
</dbReference>
<dbReference type="Gene3D" id="1.10.510.10">
    <property type="entry name" value="Transferase(Phosphotransferase) domain 1"/>
    <property type="match status" value="1"/>
</dbReference>
<gene>
    <name evidence="3" type="primary">Madm</name>
    <name evidence="3" type="ORF">GZH46_02399</name>
</gene>
<sequence length="531" mass="60663">MSGHDSEDECDVLEESPCGRWLKRKEEVEQHDVPGIDATYLAMDTEEGVEVVWNEVRFSERKYFTAREEKISEVFERLIQLDHPNIVKLHKYWMDKDVEHPRVIFITEYMSSGSLKQFLKKTKRNVIRMALPSWTRWCSQILSALYYLHSNHPSIVHGNLNCDTIFMSHNGLIKIGWVGGTGNDILRQVKTIRDNKTNAHYVAPEAIVNANRHNIDGNYHPSEKDEEVITTAADIYSFGICALEMAVLEIGSAHANAVASQANASNKQSPDGDSNFPAPITSEIINMAIDSLENPLQKDFIRRCIQQNPHERPTARDLIFHPIIFEVPSLRLIAAHRIVNTSPYQPEQLTEDALFRSSSKRDKETVLVEITHDDGRDNVTITQGDTPRRELDKFLEEVRNGVYPLTPIFMANGTNSTTGRQRTATPDSAKNIQSQPPQQLYDREMRRIVDMMCNIKPHQKNTKLIDLTLLLRMEDKMNRQLSCEMSTDDPAPSLSNELVFYGLINEEDRDMVQQLIQDTINRAIDQSSTFS</sequence>